<dbReference type="eggNOG" id="ENOG502SP4B">
    <property type="taxonomic scope" value="Eukaryota"/>
</dbReference>
<dbReference type="OrthoDB" id="5241026at2759"/>
<evidence type="ECO:0000313" key="2">
    <source>
        <dbReference type="EMBL" id="EXF74356.1"/>
    </source>
</evidence>
<feature type="compositionally biased region" description="Low complexity" evidence="1">
    <location>
        <begin position="47"/>
        <end position="62"/>
    </location>
</feature>
<protein>
    <recommendedName>
        <fullName evidence="4">RNA recognition domain-containing protein</fullName>
    </recommendedName>
</protein>
<name>A0A010R269_9PEZI</name>
<evidence type="ECO:0000256" key="1">
    <source>
        <dbReference type="SAM" id="MobiDB-lite"/>
    </source>
</evidence>
<gene>
    <name evidence="2" type="ORF">CFIO01_10400</name>
</gene>
<sequence>MAQNCGQRLAPHDQVLASYLAQLDLGDDQAQSAHAAPATAGAAATAAVRGSSGSSMSRSSSDGGLGRGGSMARGSRSGVMVREASAASLHKDNHRAGPSMTAGVNQLVCIDTEPSNTSTTAQTSHGRGFEAMRMVSQQRGQVIQAPHEQAISRFARELYNLPSNYAGDPTNLRNQSAPVKDEENTALFITRLPANCTHTILLKAMACRAPVGKVYATVINDADPAAGKRYAAAKVVFFDRSGAENCFRAIKQGRLVVGGRRPRVVWNRIKSAGQPDTSNSRVVLIRGPSELVRRDVLDSWFSKKFSYQTEDVLVRRVQQAGVTVLEWRFGSFRAQAEAATMFMSENELDGTKLEWRWGVDPCA</sequence>
<dbReference type="Gene3D" id="3.30.70.330">
    <property type="match status" value="1"/>
</dbReference>
<feature type="region of interest" description="Disordered" evidence="1">
    <location>
        <begin position="47"/>
        <end position="100"/>
    </location>
</feature>
<evidence type="ECO:0008006" key="4">
    <source>
        <dbReference type="Google" id="ProtNLM"/>
    </source>
</evidence>
<keyword evidence="3" id="KW-1185">Reference proteome</keyword>
<comment type="caution">
    <text evidence="2">The sequence shown here is derived from an EMBL/GenBank/DDBJ whole genome shotgun (WGS) entry which is preliminary data.</text>
</comment>
<dbReference type="Proteomes" id="UP000020467">
    <property type="component" value="Unassembled WGS sequence"/>
</dbReference>
<dbReference type="KEGG" id="cfj:CFIO01_10400"/>
<dbReference type="AlphaFoldDB" id="A0A010R269"/>
<dbReference type="GO" id="GO:0003676">
    <property type="term" value="F:nucleic acid binding"/>
    <property type="evidence" value="ECO:0007669"/>
    <property type="project" value="InterPro"/>
</dbReference>
<evidence type="ECO:0000313" key="3">
    <source>
        <dbReference type="Proteomes" id="UP000020467"/>
    </source>
</evidence>
<dbReference type="EMBL" id="JARH01000996">
    <property type="protein sequence ID" value="EXF74356.1"/>
    <property type="molecule type" value="Genomic_DNA"/>
</dbReference>
<reference evidence="2 3" key="1">
    <citation type="submission" date="2014-02" db="EMBL/GenBank/DDBJ databases">
        <title>The genome sequence of Colletotrichum fioriniae PJ7.</title>
        <authorList>
            <person name="Baroncelli R."/>
            <person name="Thon M.R."/>
        </authorList>
    </citation>
    <scope>NUCLEOTIDE SEQUENCE [LARGE SCALE GENOMIC DNA]</scope>
    <source>
        <strain evidence="2 3">PJ7</strain>
    </source>
</reference>
<dbReference type="STRING" id="1445577.A0A010R269"/>
<accession>A0A010R269</accession>
<dbReference type="InterPro" id="IPR012677">
    <property type="entry name" value="Nucleotide-bd_a/b_plait_sf"/>
</dbReference>
<dbReference type="SUPFAM" id="SSF54928">
    <property type="entry name" value="RNA-binding domain, RBD"/>
    <property type="match status" value="1"/>
</dbReference>
<organism evidence="2 3">
    <name type="scientific">Colletotrichum fioriniae PJ7</name>
    <dbReference type="NCBI Taxonomy" id="1445577"/>
    <lineage>
        <taxon>Eukaryota</taxon>
        <taxon>Fungi</taxon>
        <taxon>Dikarya</taxon>
        <taxon>Ascomycota</taxon>
        <taxon>Pezizomycotina</taxon>
        <taxon>Sordariomycetes</taxon>
        <taxon>Hypocreomycetidae</taxon>
        <taxon>Glomerellales</taxon>
        <taxon>Glomerellaceae</taxon>
        <taxon>Colletotrichum</taxon>
        <taxon>Colletotrichum acutatum species complex</taxon>
    </lineage>
</organism>
<proteinExistence type="predicted"/>
<dbReference type="InterPro" id="IPR035979">
    <property type="entry name" value="RBD_domain_sf"/>
</dbReference>
<dbReference type="HOGENOM" id="CLU_762920_0_0_1"/>